<evidence type="ECO:0000313" key="2">
    <source>
        <dbReference type="Proteomes" id="UP000450012"/>
    </source>
</evidence>
<evidence type="ECO:0000313" key="1">
    <source>
        <dbReference type="EMBL" id="MYM65859.1"/>
    </source>
</evidence>
<sequence>MNVPRISPDQLQKAWRCAAECDSSITSKDWLRAFWYEPNWADGIVMAKYDNGAGDNVVAFFRGDGRTVIKGFDHESEVSPHAREEYGIWPGIYDGMPSNLLTLLSDEAAEYEDVTFCCWSEDGKSWKTGEAVIHEDIDDGSARLLDMIQMNAEQFIEWARSYYEKDFERIGEHGILTVFKNEASF</sequence>
<dbReference type="Proteomes" id="UP000450012">
    <property type="component" value="Unassembled WGS sequence"/>
</dbReference>
<proteinExistence type="predicted"/>
<protein>
    <submittedName>
        <fullName evidence="1">Uncharacterized protein</fullName>
    </submittedName>
</protein>
<organism evidence="1 2">
    <name type="scientific">Duganella rivi</name>
    <dbReference type="NCBI Taxonomy" id="2666083"/>
    <lineage>
        <taxon>Bacteria</taxon>
        <taxon>Pseudomonadati</taxon>
        <taxon>Pseudomonadota</taxon>
        <taxon>Betaproteobacteria</taxon>
        <taxon>Burkholderiales</taxon>
        <taxon>Oxalobacteraceae</taxon>
        <taxon>Telluria group</taxon>
        <taxon>Duganella</taxon>
    </lineage>
</organism>
<gene>
    <name evidence="1" type="ORF">GTP45_03285</name>
</gene>
<keyword evidence="2" id="KW-1185">Reference proteome</keyword>
<dbReference type="EMBL" id="WWCK01000001">
    <property type="protein sequence ID" value="MYM65859.1"/>
    <property type="molecule type" value="Genomic_DNA"/>
</dbReference>
<dbReference type="RefSeq" id="WP_161012432.1">
    <property type="nucleotide sequence ID" value="NZ_WWCK01000001.1"/>
</dbReference>
<comment type="caution">
    <text evidence="1">The sequence shown here is derived from an EMBL/GenBank/DDBJ whole genome shotgun (WGS) entry which is preliminary data.</text>
</comment>
<dbReference type="AlphaFoldDB" id="A0A7X4KA53"/>
<name>A0A7X4KA53_9BURK</name>
<accession>A0A7X4KA53</accession>
<reference evidence="1 2" key="1">
    <citation type="submission" date="2019-12" db="EMBL/GenBank/DDBJ databases">
        <title>Novel species isolated from a subtropical stream in China.</title>
        <authorList>
            <person name="Lu H."/>
        </authorList>
    </citation>
    <scope>NUCLEOTIDE SEQUENCE [LARGE SCALE GENOMIC DNA]</scope>
    <source>
        <strain evidence="1 2">FT55W</strain>
    </source>
</reference>